<comment type="caution">
    <text evidence="1">The sequence shown here is derived from an EMBL/GenBank/DDBJ whole genome shotgun (WGS) entry which is preliminary data.</text>
</comment>
<dbReference type="Pfam" id="PF09424">
    <property type="entry name" value="YqeY"/>
    <property type="match status" value="1"/>
</dbReference>
<evidence type="ECO:0000313" key="1">
    <source>
        <dbReference type="EMBL" id="MPN02485.1"/>
    </source>
</evidence>
<name>A0A645EKC4_9ZZZZ</name>
<proteinExistence type="predicted"/>
<protein>
    <recommendedName>
        <fullName evidence="2">GatB/YqeY domain-containing protein</fullName>
    </recommendedName>
</protein>
<dbReference type="GO" id="GO:0016884">
    <property type="term" value="F:carbon-nitrogen ligase activity, with glutamine as amido-N-donor"/>
    <property type="evidence" value="ECO:0007669"/>
    <property type="project" value="InterPro"/>
</dbReference>
<dbReference type="PANTHER" id="PTHR28055:SF1">
    <property type="entry name" value="ALTERED INHERITANCE OF MITOCHONDRIA PROTEIN 41, MITOCHONDRIAL"/>
    <property type="match status" value="1"/>
</dbReference>
<accession>A0A645EKC4</accession>
<dbReference type="EMBL" id="VSSQ01048438">
    <property type="protein sequence ID" value="MPN02485.1"/>
    <property type="molecule type" value="Genomic_DNA"/>
</dbReference>
<dbReference type="AlphaFoldDB" id="A0A645EKC4"/>
<evidence type="ECO:0008006" key="2">
    <source>
        <dbReference type="Google" id="ProtNLM"/>
    </source>
</evidence>
<reference evidence="1" key="1">
    <citation type="submission" date="2019-08" db="EMBL/GenBank/DDBJ databases">
        <authorList>
            <person name="Kucharzyk K."/>
            <person name="Murdoch R.W."/>
            <person name="Higgins S."/>
            <person name="Loffler F."/>
        </authorList>
    </citation>
    <scope>NUCLEOTIDE SEQUENCE</scope>
</reference>
<dbReference type="Gene3D" id="1.10.1510.10">
    <property type="entry name" value="Uncharacterised protein YqeY/AIM41 PF09424, N-terminal domain"/>
    <property type="match status" value="1"/>
</dbReference>
<dbReference type="InterPro" id="IPR023168">
    <property type="entry name" value="GatB_Yqey_C_2"/>
</dbReference>
<organism evidence="1">
    <name type="scientific">bioreactor metagenome</name>
    <dbReference type="NCBI Taxonomy" id="1076179"/>
    <lineage>
        <taxon>unclassified sequences</taxon>
        <taxon>metagenomes</taxon>
        <taxon>ecological metagenomes</taxon>
    </lineage>
</organism>
<dbReference type="PANTHER" id="PTHR28055">
    <property type="entry name" value="ALTERED INHERITANCE OF MITOCHONDRIA PROTEIN 41, MITOCHONDRIAL"/>
    <property type="match status" value="1"/>
</dbReference>
<dbReference type="InterPro" id="IPR019004">
    <property type="entry name" value="YqeY/Aim41"/>
</dbReference>
<dbReference type="Gene3D" id="1.10.10.410">
    <property type="match status" value="1"/>
</dbReference>
<dbReference type="InterPro" id="IPR042184">
    <property type="entry name" value="YqeY/Aim41_N"/>
</dbReference>
<sequence length="149" mass="16864">MSSLKERLQQDWKDALKQKQKFKASVISMAKAAILMAEKADGSSLNDDQIIEVLAKEVKQRRDAMQEFEKGNRQDLVDNAVAEIEILLEYLPKQLTEDEVRQIIVESAEKLGANSMKDMGKIMSDIRPKVNGRADGKIVSQIVKDYLNK</sequence>
<gene>
    <name evidence="1" type="primary">yqeY_30</name>
    <name evidence="1" type="ORF">SDC9_149701</name>
</gene>
<dbReference type="SUPFAM" id="SSF89095">
    <property type="entry name" value="GatB/YqeY motif"/>
    <property type="match status" value="1"/>
</dbReference>
<dbReference type="InterPro" id="IPR003789">
    <property type="entry name" value="Asn/Gln_tRNA_amidoTrase-B-like"/>
</dbReference>